<sequence>MWVWKKYIVFILVFGLFVASAQLSRSGGAAADYSYGDRVVVPAPFLVVLMAGDRFLAGDLEVMRLAVTGVDVIGVDTLYLTRAQREVARLHPCHEDNYYLANGLLAWGGAVDDANFVLQAAIDCRMWDGVPGFLYAINKSFFENDIDEAVRALELSAQRWPSNSPALMKLAIMLRVESFADERLALDYLTQQRDASRDSKLRVILDKRVVRLQGLVTLREAQRRYEKDNGALVRLNQLIDAGLLAHLPEDPLNLGYELRDGKIILKKMKIAGMED</sequence>
<protein>
    <recommendedName>
        <fullName evidence="3">Tetratricopeptide repeat protein</fullName>
    </recommendedName>
</protein>
<organism evidence="1 2">
    <name type="scientific">Pseudomonas fluvialis</name>
    <dbReference type="NCBI Taxonomy" id="1793966"/>
    <lineage>
        <taxon>Bacteria</taxon>
        <taxon>Pseudomonadati</taxon>
        <taxon>Pseudomonadota</taxon>
        <taxon>Gammaproteobacteria</taxon>
        <taxon>Pseudomonadales</taxon>
        <taxon>Pseudomonadaceae</taxon>
        <taxon>Pseudomonas</taxon>
    </lineage>
</organism>
<dbReference type="Proteomes" id="UP000557193">
    <property type="component" value="Unassembled WGS sequence"/>
</dbReference>
<dbReference type="EMBL" id="JACHLL010000001">
    <property type="protein sequence ID" value="MBB6340049.1"/>
    <property type="molecule type" value="Genomic_DNA"/>
</dbReference>
<dbReference type="AlphaFoldDB" id="A0A7X0BRQ4"/>
<evidence type="ECO:0000313" key="2">
    <source>
        <dbReference type="Proteomes" id="UP000557193"/>
    </source>
</evidence>
<reference evidence="1 2" key="1">
    <citation type="submission" date="2020-08" db="EMBL/GenBank/DDBJ databases">
        <title>Functional genomics of gut bacteria from endangered species of beetles.</title>
        <authorList>
            <person name="Carlos-Shanley C."/>
        </authorList>
    </citation>
    <scope>NUCLEOTIDE SEQUENCE [LARGE SCALE GENOMIC DNA]</scope>
    <source>
        <strain evidence="1 2">S00202</strain>
    </source>
</reference>
<evidence type="ECO:0000313" key="1">
    <source>
        <dbReference type="EMBL" id="MBB6340049.1"/>
    </source>
</evidence>
<keyword evidence="2" id="KW-1185">Reference proteome</keyword>
<proteinExistence type="predicted"/>
<name>A0A7X0BRQ4_9PSED</name>
<comment type="caution">
    <text evidence="1">The sequence shown here is derived from an EMBL/GenBank/DDBJ whole genome shotgun (WGS) entry which is preliminary data.</text>
</comment>
<evidence type="ECO:0008006" key="3">
    <source>
        <dbReference type="Google" id="ProtNLM"/>
    </source>
</evidence>
<gene>
    <name evidence="1" type="ORF">HNP49_000199</name>
</gene>
<accession>A0A7X0BRQ4</accession>
<dbReference type="RefSeq" id="WP_260407023.1">
    <property type="nucleotide sequence ID" value="NZ_JACHLL010000001.1"/>
</dbReference>